<dbReference type="Pfam" id="PF00129">
    <property type="entry name" value="MHC_I"/>
    <property type="match status" value="1"/>
</dbReference>
<dbReference type="Proteomes" id="UP001652663">
    <property type="component" value="Chromosome 23"/>
</dbReference>
<gene>
    <name evidence="6" type="primary">LOC109577087</name>
</gene>
<dbReference type="InterPro" id="IPR037055">
    <property type="entry name" value="MHC_I-like_Ag-recog_sf"/>
</dbReference>
<keyword evidence="1" id="KW-0325">Glycoprotein</keyword>
<evidence type="ECO:0000313" key="5">
    <source>
        <dbReference type="Proteomes" id="UP001652663"/>
    </source>
</evidence>
<keyword evidence="3" id="KW-0472">Membrane</keyword>
<dbReference type="InterPro" id="IPR011161">
    <property type="entry name" value="MHC_I-like_Ag-recog"/>
</dbReference>
<keyword evidence="5" id="KW-1185">Reference proteome</keyword>
<feature type="domain" description="MHC class I-like antigen recognition-like" evidence="4">
    <location>
        <begin position="40"/>
        <end position="205"/>
    </location>
</feature>
<dbReference type="RefSeq" id="XP_019841401.2">
    <property type="nucleotide sequence ID" value="XM_019985842.2"/>
</dbReference>
<dbReference type="PANTHER" id="PTHR16675">
    <property type="entry name" value="MHC CLASS I-RELATED"/>
    <property type="match status" value="1"/>
</dbReference>
<evidence type="ECO:0000256" key="1">
    <source>
        <dbReference type="ARBA" id="ARBA00023180"/>
    </source>
</evidence>
<evidence type="ECO:0000256" key="3">
    <source>
        <dbReference type="SAM" id="Phobius"/>
    </source>
</evidence>
<dbReference type="GeneID" id="109577087"/>
<dbReference type="GO" id="GO:0009897">
    <property type="term" value="C:external side of plasma membrane"/>
    <property type="evidence" value="ECO:0007669"/>
    <property type="project" value="TreeGrafter"/>
</dbReference>
<dbReference type="InterPro" id="IPR011162">
    <property type="entry name" value="MHC_I/II-like_Ag-recog"/>
</dbReference>
<organism evidence="5 6">
    <name type="scientific">Bos indicus</name>
    <name type="common">Zebu</name>
    <dbReference type="NCBI Taxonomy" id="9915"/>
    <lineage>
        <taxon>Eukaryota</taxon>
        <taxon>Metazoa</taxon>
        <taxon>Chordata</taxon>
        <taxon>Craniata</taxon>
        <taxon>Vertebrata</taxon>
        <taxon>Euteleostomi</taxon>
        <taxon>Mammalia</taxon>
        <taxon>Eutheria</taxon>
        <taxon>Laurasiatheria</taxon>
        <taxon>Artiodactyla</taxon>
        <taxon>Ruminantia</taxon>
        <taxon>Pecora</taxon>
        <taxon>Bovidae</taxon>
        <taxon>Bovinae</taxon>
        <taxon>Bos</taxon>
    </lineage>
</organism>
<feature type="compositionally biased region" description="Polar residues" evidence="2">
    <location>
        <begin position="302"/>
        <end position="314"/>
    </location>
</feature>
<dbReference type="GO" id="GO:0006955">
    <property type="term" value="P:immune response"/>
    <property type="evidence" value="ECO:0007669"/>
    <property type="project" value="TreeGrafter"/>
</dbReference>
<proteinExistence type="predicted"/>
<keyword evidence="3" id="KW-0812">Transmembrane</keyword>
<dbReference type="Gene3D" id="3.30.500.10">
    <property type="entry name" value="MHC class I-like antigen recognition-like"/>
    <property type="match status" value="1"/>
</dbReference>
<protein>
    <submittedName>
        <fullName evidence="6">MHC class I polypeptide-related sequence B isoform X1</fullName>
    </submittedName>
</protein>
<feature type="region of interest" description="Disordered" evidence="2">
    <location>
        <begin position="287"/>
        <end position="314"/>
    </location>
</feature>
<name>A0A6P5DSY0_BOSIN</name>
<dbReference type="GO" id="GO:0005615">
    <property type="term" value="C:extracellular space"/>
    <property type="evidence" value="ECO:0007669"/>
    <property type="project" value="TreeGrafter"/>
</dbReference>
<dbReference type="PANTHER" id="PTHR16675:SF154">
    <property type="entry name" value="MHC CLASS I POLYPEPTIDE-RELATED SEQUENCE A-RELATED"/>
    <property type="match status" value="1"/>
</dbReference>
<evidence type="ECO:0000259" key="4">
    <source>
        <dbReference type="Pfam" id="PF00129"/>
    </source>
</evidence>
<feature type="transmembrane region" description="Helical" evidence="3">
    <location>
        <begin position="245"/>
        <end position="265"/>
    </location>
</feature>
<evidence type="ECO:0000256" key="2">
    <source>
        <dbReference type="SAM" id="MobiDB-lite"/>
    </source>
</evidence>
<dbReference type="SUPFAM" id="SSF54452">
    <property type="entry name" value="MHC antigen-recognition domain"/>
    <property type="match status" value="1"/>
</dbReference>
<keyword evidence="3" id="KW-1133">Transmembrane helix</keyword>
<dbReference type="InterPro" id="IPR050208">
    <property type="entry name" value="MHC_class-I_related"/>
</dbReference>
<evidence type="ECO:0000313" key="6">
    <source>
        <dbReference type="RefSeq" id="XP_019841401.2"/>
    </source>
</evidence>
<sequence length="314" mass="35561">MHVLHPQHLEQVRTQNLSVKHLMCTCLQKAASSVVPPSPGSHSLLYNMTVLSRDGFVQSRFFAEGYLDRQAFLHYDHKKGRAEPWGRWAETLAAETWETETMDLNESWKELRKLLAEILSLQEEKGGLHSLQETVGCDINEDSHPQGFRLLYFNGELLLSCYPEPHGCTLPQSSARTLAMEMELSKHYQAHVQGELCRRLRSYLESWPGFTERTEPPAVNVTCSQDSEGMVHLTGKTLVHQRSRWIVSIPVAVVFIIGFCVYCYIKKRKTASATGRPEPISLQDLDQCQTEPTDHNGLTHPEFQSSCQTPAPSV</sequence>
<reference evidence="6" key="1">
    <citation type="submission" date="2025-08" db="UniProtKB">
        <authorList>
            <consortium name="RefSeq"/>
        </authorList>
    </citation>
    <scope>IDENTIFICATION</scope>
    <source>
        <tissue evidence="6">Blood</tissue>
    </source>
</reference>
<accession>A0A6P5DSY0</accession>